<comment type="cofactor">
    <cofactor evidence="2 9">
        <name>Mg(2+)</name>
        <dbReference type="ChEBI" id="CHEBI:18420"/>
    </cofactor>
</comment>
<dbReference type="InterPro" id="IPR017067">
    <property type="entry name" value="RNase_H1_euk"/>
</dbReference>
<dbReference type="PROSITE" id="PS50879">
    <property type="entry name" value="RNASE_H_1"/>
    <property type="match status" value="1"/>
</dbReference>
<dbReference type="InterPro" id="IPR009027">
    <property type="entry name" value="Ribosomal_bL9/RNase_H1_N"/>
</dbReference>
<evidence type="ECO:0000256" key="9">
    <source>
        <dbReference type="PIRNR" id="PIRNR036852"/>
    </source>
</evidence>
<dbReference type="SUPFAM" id="SSF53098">
    <property type="entry name" value="Ribonuclease H-like"/>
    <property type="match status" value="1"/>
</dbReference>
<evidence type="ECO:0000256" key="7">
    <source>
        <dbReference type="ARBA" id="ARBA00022801"/>
    </source>
</evidence>
<accession>A0ABP0H5L1</accession>
<evidence type="ECO:0000256" key="3">
    <source>
        <dbReference type="ARBA" id="ARBA00005300"/>
    </source>
</evidence>
<evidence type="ECO:0000313" key="12">
    <source>
        <dbReference type="Proteomes" id="UP001642483"/>
    </source>
</evidence>
<reference evidence="11 12" key="1">
    <citation type="submission" date="2024-02" db="EMBL/GenBank/DDBJ databases">
        <authorList>
            <person name="Daric V."/>
            <person name="Darras S."/>
        </authorList>
    </citation>
    <scope>NUCLEOTIDE SEQUENCE [LARGE SCALE GENOMIC DNA]</scope>
</reference>
<dbReference type="CDD" id="cd09280">
    <property type="entry name" value="RNase_HI_eukaryote_like"/>
    <property type="match status" value="1"/>
</dbReference>
<keyword evidence="7 9" id="KW-0378">Hydrolase</keyword>
<dbReference type="InterPro" id="IPR011320">
    <property type="entry name" value="RNase_H1_N"/>
</dbReference>
<keyword evidence="4 9" id="KW-0540">Nuclease</keyword>
<dbReference type="InterPro" id="IPR036397">
    <property type="entry name" value="RNaseH_sf"/>
</dbReference>
<evidence type="ECO:0000256" key="1">
    <source>
        <dbReference type="ARBA" id="ARBA00000077"/>
    </source>
</evidence>
<evidence type="ECO:0000256" key="6">
    <source>
        <dbReference type="ARBA" id="ARBA00022759"/>
    </source>
</evidence>
<evidence type="ECO:0000256" key="2">
    <source>
        <dbReference type="ARBA" id="ARBA00001946"/>
    </source>
</evidence>
<evidence type="ECO:0000259" key="10">
    <source>
        <dbReference type="PROSITE" id="PS50879"/>
    </source>
</evidence>
<dbReference type="Pfam" id="PF01693">
    <property type="entry name" value="Cauli_VI"/>
    <property type="match status" value="1"/>
</dbReference>
<keyword evidence="12" id="KW-1185">Reference proteome</keyword>
<proteinExistence type="inferred from homology"/>
<dbReference type="InterPro" id="IPR050092">
    <property type="entry name" value="RNase_H"/>
</dbReference>
<comment type="catalytic activity">
    <reaction evidence="1 9">
        <text>Endonucleolytic cleavage to 5'-phosphomonoester.</text>
        <dbReference type="EC" id="3.1.26.4"/>
    </reaction>
</comment>
<keyword evidence="8 9" id="KW-0460">Magnesium</keyword>
<dbReference type="Pfam" id="PF00075">
    <property type="entry name" value="RNase_H"/>
    <property type="match status" value="1"/>
</dbReference>
<dbReference type="PANTHER" id="PTHR10642">
    <property type="entry name" value="RIBONUCLEASE H1"/>
    <property type="match status" value="1"/>
</dbReference>
<dbReference type="Gene3D" id="3.30.420.10">
    <property type="entry name" value="Ribonuclease H-like superfamily/Ribonuclease H"/>
    <property type="match status" value="1"/>
</dbReference>
<dbReference type="EMBL" id="CAWYQH010000174">
    <property type="protein sequence ID" value="CAK8698284.1"/>
    <property type="molecule type" value="Genomic_DNA"/>
</dbReference>
<dbReference type="InterPro" id="IPR002156">
    <property type="entry name" value="RNaseH_domain"/>
</dbReference>
<dbReference type="InterPro" id="IPR012337">
    <property type="entry name" value="RNaseH-like_sf"/>
</dbReference>
<name>A0ABP0H5L1_CLALP</name>
<dbReference type="PANTHER" id="PTHR10642:SF26">
    <property type="entry name" value="RIBONUCLEASE H1"/>
    <property type="match status" value="1"/>
</dbReference>
<gene>
    <name evidence="11" type="ORF">CVLEPA_LOCUS31732</name>
</gene>
<dbReference type="SUPFAM" id="SSF55658">
    <property type="entry name" value="L9 N-domain-like"/>
    <property type="match status" value="1"/>
</dbReference>
<dbReference type="InterPro" id="IPR037056">
    <property type="entry name" value="RNase_H1_N_sf"/>
</dbReference>
<evidence type="ECO:0000256" key="4">
    <source>
        <dbReference type="ARBA" id="ARBA00022722"/>
    </source>
</evidence>
<dbReference type="EC" id="3.1.26.4" evidence="9"/>
<dbReference type="Gene3D" id="3.40.970.10">
    <property type="entry name" value="Ribonuclease H1, N-terminal domain"/>
    <property type="match status" value="1"/>
</dbReference>
<evidence type="ECO:0000313" key="11">
    <source>
        <dbReference type="EMBL" id="CAK8698284.1"/>
    </source>
</evidence>
<dbReference type="Proteomes" id="UP001642483">
    <property type="component" value="Unassembled WGS sequence"/>
</dbReference>
<comment type="similarity">
    <text evidence="3 9">Belongs to the RNase H family.</text>
</comment>
<feature type="domain" description="RNase H type-1" evidence="10">
    <location>
        <begin position="168"/>
        <end position="314"/>
    </location>
</feature>
<dbReference type="PIRSF" id="PIRSF036852">
    <property type="entry name" value="Ribonuclease_H1_euk"/>
    <property type="match status" value="1"/>
</dbReference>
<evidence type="ECO:0000256" key="8">
    <source>
        <dbReference type="ARBA" id="ARBA00022842"/>
    </source>
</evidence>
<keyword evidence="5 9" id="KW-0479">Metal-binding</keyword>
<sequence>MLSVKFGIYRLNISVHDYSFLPGLSWSFMLKLAQKLFLPVWLKMRFYAVHKGRVPGVYKSWSECFAQVNGFTGAKFKKFSSVNEAEFFVKEGIDQQTEEDLLQKLFSDELNAPQEKCLPPFVKPHSQSDKPLKRKLGNCEDGAKQAKIKNKDIVIPVHNKSVPGSSTFESCPIVYTDGACSKNGRKGCKAGYGVWWGDNHPLNLSRKLKGEQTNQRAEIAAVNTAIEQAIIAGHRSVLIKTDSMFIINCVTKWIPGWIRRNWLKADGKPVVHKKEFSQMLENMKDVKVHFEHVYGHQGVYGNEMADKLAVAGASL</sequence>
<comment type="caution">
    <text evidence="11">The sequence shown here is derived from an EMBL/GenBank/DDBJ whole genome shotgun (WGS) entry which is preliminary data.</text>
</comment>
<organism evidence="11 12">
    <name type="scientific">Clavelina lepadiformis</name>
    <name type="common">Light-bulb sea squirt</name>
    <name type="synonym">Ascidia lepadiformis</name>
    <dbReference type="NCBI Taxonomy" id="159417"/>
    <lineage>
        <taxon>Eukaryota</taxon>
        <taxon>Metazoa</taxon>
        <taxon>Chordata</taxon>
        <taxon>Tunicata</taxon>
        <taxon>Ascidiacea</taxon>
        <taxon>Aplousobranchia</taxon>
        <taxon>Clavelinidae</taxon>
        <taxon>Clavelina</taxon>
    </lineage>
</organism>
<comment type="function">
    <text evidence="9">Endonuclease that specifically degrades the RNA of RNA-DNA hybrids.</text>
</comment>
<keyword evidence="6 9" id="KW-0255">Endonuclease</keyword>
<protein>
    <recommendedName>
        <fullName evidence="9">Ribonuclease H1</fullName>
        <shortName evidence="9">RNase H1</shortName>
        <ecNumber evidence="9">3.1.26.4</ecNumber>
    </recommendedName>
</protein>
<evidence type="ECO:0000256" key="5">
    <source>
        <dbReference type="ARBA" id="ARBA00022723"/>
    </source>
</evidence>